<evidence type="ECO:0000259" key="8">
    <source>
        <dbReference type="PROSITE" id="PS50113"/>
    </source>
</evidence>
<dbReference type="InterPro" id="IPR001789">
    <property type="entry name" value="Sig_transdc_resp-reg_receiver"/>
</dbReference>
<dbReference type="SMART" id="SM00387">
    <property type="entry name" value="HATPase_c"/>
    <property type="match status" value="1"/>
</dbReference>
<dbReference type="InterPro" id="IPR000014">
    <property type="entry name" value="PAS"/>
</dbReference>
<dbReference type="EMBL" id="CP048836">
    <property type="protein sequence ID" value="QID19774.1"/>
    <property type="molecule type" value="Genomic_DNA"/>
</dbReference>
<dbReference type="Gene3D" id="3.30.450.20">
    <property type="entry name" value="PAS domain"/>
    <property type="match status" value="2"/>
</dbReference>
<dbReference type="SUPFAM" id="SSF55785">
    <property type="entry name" value="PYP-like sensor domain (PAS domain)"/>
    <property type="match status" value="2"/>
</dbReference>
<feature type="modified residue" description="4-aspartylphosphate" evidence="4">
    <location>
        <position position="594"/>
    </location>
</feature>
<dbReference type="InterPro" id="IPR003594">
    <property type="entry name" value="HATPase_dom"/>
</dbReference>
<keyword evidence="10" id="KW-1185">Reference proteome</keyword>
<dbReference type="KEGG" id="azq:G3580_08360"/>
<sequence length="666" mass="72875">MVSAALDHISEGVTLFDADLRLITCNRAFLDLLGFPDTLAAPGTPFEAFIRYNAERGEYGPGDVDTLVARRVADAGAFRSHETRRQRPDGTLLLIRGFPLPHAGFITLYSDITETERQRARHDRHQAELEAHIAERTEALTDANRELREALARNQRISAALRHSESRLRLITDTIPAHIAYFDRTRIYRYANKRYAEWFELSVEAMTDRPIPEVIGTALAESLDPHIRAALAGAEVTYEYSKPGPDGSRVFARSTLLPEVSPEGEVIGCFVHSVDITEQRRTQNALVHAQKMEAIGQLTGGLAHDFNNMLTVIMGNLTGLRDAWPDEPRIDEFALPAMSAAEGGAALIRRLLTFSRQQSNEPSEVEVNALVLDIARLIRRSVPRAIQVSTRSQDDDLFTRADPHQLQSAVLNLALNARDAMPNGGRIDIECSLQALEGSTADDLEVPAGDYVQIAVTDNGTGMDGSILARVFEPFFTTKRFGLGSGLGLSMVYGFIKQSHGAVRIRSRQAVGTTVALLLPYLGDAHRAGADAGDAAHAPLEGALVLLVEDQAEVRKVVRKQLAALGCHVLEAESGHEAADMIERVPAIGAVLSDVVMPGGMDGHALARFVRRLRPELPLLLMSGYGERQRGRPDDDLRTAVLAKPFDRAQLEEALRGVLGASREGR</sequence>
<dbReference type="InterPro" id="IPR004358">
    <property type="entry name" value="Sig_transdc_His_kin-like_C"/>
</dbReference>
<dbReference type="NCBIfam" id="TIGR00229">
    <property type="entry name" value="sensory_box"/>
    <property type="match status" value="1"/>
</dbReference>
<dbReference type="Pfam" id="PF12860">
    <property type="entry name" value="PAS_7"/>
    <property type="match status" value="1"/>
</dbReference>
<dbReference type="Gene3D" id="3.40.50.2300">
    <property type="match status" value="1"/>
</dbReference>
<dbReference type="SUPFAM" id="SSF55874">
    <property type="entry name" value="ATPase domain of HSP90 chaperone/DNA topoisomerase II/histidine kinase"/>
    <property type="match status" value="1"/>
</dbReference>
<dbReference type="PROSITE" id="PS50110">
    <property type="entry name" value="RESPONSE_REGULATORY"/>
    <property type="match status" value="1"/>
</dbReference>
<gene>
    <name evidence="9" type="ORF">G3580_08360</name>
</gene>
<dbReference type="EC" id="2.7.13.3" evidence="2"/>
<dbReference type="InterPro" id="IPR013656">
    <property type="entry name" value="PAS_4"/>
</dbReference>
<organism evidence="9 10">
    <name type="scientific">Nitrogeniibacter mangrovi</name>
    <dbReference type="NCBI Taxonomy" id="2016596"/>
    <lineage>
        <taxon>Bacteria</taxon>
        <taxon>Pseudomonadati</taxon>
        <taxon>Pseudomonadota</taxon>
        <taxon>Betaproteobacteria</taxon>
        <taxon>Rhodocyclales</taxon>
        <taxon>Zoogloeaceae</taxon>
        <taxon>Nitrogeniibacter</taxon>
    </lineage>
</organism>
<feature type="coiled-coil region" evidence="5">
    <location>
        <begin position="133"/>
        <end position="160"/>
    </location>
</feature>
<dbReference type="InterPro" id="IPR011006">
    <property type="entry name" value="CheY-like_superfamily"/>
</dbReference>
<dbReference type="CDD" id="cd00082">
    <property type="entry name" value="HisKA"/>
    <property type="match status" value="1"/>
</dbReference>
<dbReference type="PROSITE" id="PS50113">
    <property type="entry name" value="PAC"/>
    <property type="match status" value="1"/>
</dbReference>
<dbReference type="PANTHER" id="PTHR43065">
    <property type="entry name" value="SENSOR HISTIDINE KINASE"/>
    <property type="match status" value="1"/>
</dbReference>
<dbReference type="InterPro" id="IPR036890">
    <property type="entry name" value="HATPase_C_sf"/>
</dbReference>
<dbReference type="Gene3D" id="3.30.565.10">
    <property type="entry name" value="Histidine kinase-like ATPase, C-terminal domain"/>
    <property type="match status" value="1"/>
</dbReference>
<dbReference type="InterPro" id="IPR035965">
    <property type="entry name" value="PAS-like_dom_sf"/>
</dbReference>
<dbReference type="SMART" id="SM00388">
    <property type="entry name" value="HisKA"/>
    <property type="match status" value="1"/>
</dbReference>
<dbReference type="GO" id="GO:0000155">
    <property type="term" value="F:phosphorelay sensor kinase activity"/>
    <property type="evidence" value="ECO:0007669"/>
    <property type="project" value="InterPro"/>
</dbReference>
<feature type="domain" description="Response regulatory" evidence="7">
    <location>
        <begin position="544"/>
        <end position="659"/>
    </location>
</feature>
<reference evidence="9 10" key="1">
    <citation type="submission" date="2020-02" db="EMBL/GenBank/DDBJ databases">
        <title>Nitrogenibacter mangrovi gen. nov., sp. nov. isolated from mangrove sediment, a denitrifying betaproteobacterium.</title>
        <authorList>
            <person name="Liao H."/>
            <person name="Tian Y."/>
        </authorList>
    </citation>
    <scope>NUCLEOTIDE SEQUENCE [LARGE SCALE GENOMIC DNA]</scope>
    <source>
        <strain evidence="9 10">M9-3-2</strain>
    </source>
</reference>
<evidence type="ECO:0000256" key="5">
    <source>
        <dbReference type="SAM" id="Coils"/>
    </source>
</evidence>
<accession>A0A6C1BBW5</accession>
<dbReference type="PROSITE" id="PS50109">
    <property type="entry name" value="HIS_KIN"/>
    <property type="match status" value="1"/>
</dbReference>
<dbReference type="PANTHER" id="PTHR43065:SF42">
    <property type="entry name" value="TWO-COMPONENT SENSOR PPRA"/>
    <property type="match status" value="1"/>
</dbReference>
<dbReference type="PRINTS" id="PR00344">
    <property type="entry name" value="BCTRLSENSOR"/>
</dbReference>
<evidence type="ECO:0000313" key="9">
    <source>
        <dbReference type="EMBL" id="QID19774.1"/>
    </source>
</evidence>
<dbReference type="Proteomes" id="UP000501991">
    <property type="component" value="Chromosome"/>
</dbReference>
<dbReference type="AlphaFoldDB" id="A0A6C1BBW5"/>
<name>A0A6C1BBW5_9RHOO</name>
<dbReference type="Pfam" id="PF08448">
    <property type="entry name" value="PAS_4"/>
    <property type="match status" value="1"/>
</dbReference>
<dbReference type="Pfam" id="PF02518">
    <property type="entry name" value="HATPase_c"/>
    <property type="match status" value="1"/>
</dbReference>
<evidence type="ECO:0000313" key="10">
    <source>
        <dbReference type="Proteomes" id="UP000501991"/>
    </source>
</evidence>
<protein>
    <recommendedName>
        <fullName evidence="2">histidine kinase</fullName>
        <ecNumber evidence="2">2.7.13.3</ecNumber>
    </recommendedName>
</protein>
<dbReference type="SUPFAM" id="SSF47384">
    <property type="entry name" value="Homodimeric domain of signal transducing histidine kinase"/>
    <property type="match status" value="1"/>
</dbReference>
<dbReference type="Gene3D" id="1.10.287.130">
    <property type="match status" value="1"/>
</dbReference>
<dbReference type="Pfam" id="PF00072">
    <property type="entry name" value="Response_reg"/>
    <property type="match status" value="1"/>
</dbReference>
<evidence type="ECO:0000259" key="6">
    <source>
        <dbReference type="PROSITE" id="PS50109"/>
    </source>
</evidence>
<evidence type="ECO:0000256" key="2">
    <source>
        <dbReference type="ARBA" id="ARBA00012438"/>
    </source>
</evidence>
<feature type="domain" description="PAC" evidence="8">
    <location>
        <begin position="234"/>
        <end position="288"/>
    </location>
</feature>
<comment type="catalytic activity">
    <reaction evidence="1">
        <text>ATP + protein L-histidine = ADP + protein N-phospho-L-histidine.</text>
        <dbReference type="EC" id="2.7.13.3"/>
    </reaction>
</comment>
<dbReference type="SMART" id="SM00448">
    <property type="entry name" value="REC"/>
    <property type="match status" value="1"/>
</dbReference>
<dbReference type="SUPFAM" id="SSF52172">
    <property type="entry name" value="CheY-like"/>
    <property type="match status" value="1"/>
</dbReference>
<dbReference type="InterPro" id="IPR005467">
    <property type="entry name" value="His_kinase_dom"/>
</dbReference>
<evidence type="ECO:0000256" key="3">
    <source>
        <dbReference type="ARBA" id="ARBA00022553"/>
    </source>
</evidence>
<evidence type="ECO:0000256" key="4">
    <source>
        <dbReference type="PROSITE-ProRule" id="PRU00169"/>
    </source>
</evidence>
<dbReference type="InterPro" id="IPR000700">
    <property type="entry name" value="PAS-assoc_C"/>
</dbReference>
<proteinExistence type="predicted"/>
<evidence type="ECO:0000259" key="7">
    <source>
        <dbReference type="PROSITE" id="PS50110"/>
    </source>
</evidence>
<feature type="domain" description="Histidine kinase" evidence="6">
    <location>
        <begin position="301"/>
        <end position="523"/>
    </location>
</feature>
<evidence type="ECO:0000256" key="1">
    <source>
        <dbReference type="ARBA" id="ARBA00000085"/>
    </source>
</evidence>
<keyword evidence="5" id="KW-0175">Coiled coil</keyword>
<dbReference type="InterPro" id="IPR003661">
    <property type="entry name" value="HisK_dim/P_dom"/>
</dbReference>
<dbReference type="InterPro" id="IPR036097">
    <property type="entry name" value="HisK_dim/P_sf"/>
</dbReference>
<keyword evidence="3 4" id="KW-0597">Phosphoprotein</keyword>
<dbReference type="CDD" id="cd00130">
    <property type="entry name" value="PAS"/>
    <property type="match status" value="2"/>
</dbReference>